<evidence type="ECO:0000313" key="2">
    <source>
        <dbReference type="EMBL" id="KAA3486541.1"/>
    </source>
</evidence>
<dbReference type="GO" id="GO:0003964">
    <property type="term" value="F:RNA-directed DNA polymerase activity"/>
    <property type="evidence" value="ECO:0007669"/>
    <property type="project" value="UniProtKB-KW"/>
</dbReference>
<keyword evidence="2" id="KW-0548">Nucleotidyltransferase</keyword>
<proteinExistence type="predicted"/>
<dbReference type="PANTHER" id="PTHR46148:SF52">
    <property type="entry name" value="OS04G0603800 PROTEIN"/>
    <property type="match status" value="1"/>
</dbReference>
<dbReference type="AlphaFoldDB" id="A0A5B6WX80"/>
<dbReference type="EMBL" id="SMMG02000001">
    <property type="protein sequence ID" value="KAA3486541.1"/>
    <property type="molecule type" value="Genomic_DNA"/>
</dbReference>
<dbReference type="SUPFAM" id="SSF54160">
    <property type="entry name" value="Chromo domain-like"/>
    <property type="match status" value="1"/>
</dbReference>
<sequence length="144" mass="16816">MKQFFDRGRSDQTFQVGDMVYLKLQPYRQHSVRRVVNQKLFPKFFSHFVVKAKVGKVAYRLHLPLGFRIHPAFHVSKLAQSTLPPVGPDGAMLNELSHVLERCMVRRGNQEVIEVLIEWANTFPEDATWEVLHELQQQFPTFDP</sequence>
<keyword evidence="3" id="KW-1185">Reference proteome</keyword>
<dbReference type="OrthoDB" id="5554229at2759"/>
<reference evidence="3" key="1">
    <citation type="journal article" date="2019" name="Plant Biotechnol. J.">
        <title>Genome sequencing of the Australian wild diploid species Gossypium australe highlights disease resistance and delayed gland morphogenesis.</title>
        <authorList>
            <person name="Cai Y."/>
            <person name="Cai X."/>
            <person name="Wang Q."/>
            <person name="Wang P."/>
            <person name="Zhang Y."/>
            <person name="Cai C."/>
            <person name="Xu Y."/>
            <person name="Wang K."/>
            <person name="Zhou Z."/>
            <person name="Wang C."/>
            <person name="Geng S."/>
            <person name="Li B."/>
            <person name="Dong Q."/>
            <person name="Hou Y."/>
            <person name="Wang H."/>
            <person name="Ai P."/>
            <person name="Liu Z."/>
            <person name="Yi F."/>
            <person name="Sun M."/>
            <person name="An G."/>
            <person name="Cheng J."/>
            <person name="Zhang Y."/>
            <person name="Shi Q."/>
            <person name="Xie Y."/>
            <person name="Shi X."/>
            <person name="Chang Y."/>
            <person name="Huang F."/>
            <person name="Chen Y."/>
            <person name="Hong S."/>
            <person name="Mi L."/>
            <person name="Sun Q."/>
            <person name="Zhang L."/>
            <person name="Zhou B."/>
            <person name="Peng R."/>
            <person name="Zhang X."/>
            <person name="Liu F."/>
        </authorList>
    </citation>
    <scope>NUCLEOTIDE SEQUENCE [LARGE SCALE GENOMIC DNA]</scope>
    <source>
        <strain evidence="3">cv. PA1801</strain>
    </source>
</reference>
<evidence type="ECO:0000313" key="3">
    <source>
        <dbReference type="Proteomes" id="UP000325315"/>
    </source>
</evidence>
<dbReference type="Proteomes" id="UP000325315">
    <property type="component" value="Unassembled WGS sequence"/>
</dbReference>
<protein>
    <submittedName>
        <fullName evidence="2">Reverse transcriptase</fullName>
    </submittedName>
</protein>
<comment type="caution">
    <text evidence="2">The sequence shown here is derived from an EMBL/GenBank/DDBJ whole genome shotgun (WGS) entry which is preliminary data.</text>
</comment>
<keyword evidence="2" id="KW-0808">Transferase</keyword>
<feature type="domain" description="Tf2-1-like SH3-like" evidence="1">
    <location>
        <begin position="17"/>
        <end position="80"/>
    </location>
</feature>
<dbReference type="PANTHER" id="PTHR46148">
    <property type="entry name" value="CHROMO DOMAIN-CONTAINING PROTEIN"/>
    <property type="match status" value="1"/>
</dbReference>
<dbReference type="InterPro" id="IPR016197">
    <property type="entry name" value="Chromo-like_dom_sf"/>
</dbReference>
<keyword evidence="2" id="KW-0695">RNA-directed DNA polymerase</keyword>
<gene>
    <name evidence="2" type="ORF">EPI10_030441</name>
</gene>
<accession>A0A5B6WX80</accession>
<organism evidence="2 3">
    <name type="scientific">Gossypium australe</name>
    <dbReference type="NCBI Taxonomy" id="47621"/>
    <lineage>
        <taxon>Eukaryota</taxon>
        <taxon>Viridiplantae</taxon>
        <taxon>Streptophyta</taxon>
        <taxon>Embryophyta</taxon>
        <taxon>Tracheophyta</taxon>
        <taxon>Spermatophyta</taxon>
        <taxon>Magnoliopsida</taxon>
        <taxon>eudicotyledons</taxon>
        <taxon>Gunneridae</taxon>
        <taxon>Pentapetalae</taxon>
        <taxon>rosids</taxon>
        <taxon>malvids</taxon>
        <taxon>Malvales</taxon>
        <taxon>Malvaceae</taxon>
        <taxon>Malvoideae</taxon>
        <taxon>Gossypium</taxon>
    </lineage>
</organism>
<evidence type="ECO:0000259" key="1">
    <source>
        <dbReference type="Pfam" id="PF24626"/>
    </source>
</evidence>
<dbReference type="InterPro" id="IPR056924">
    <property type="entry name" value="SH3_Tf2-1"/>
</dbReference>
<dbReference type="Pfam" id="PF24626">
    <property type="entry name" value="SH3_Tf2-1"/>
    <property type="match status" value="1"/>
</dbReference>
<name>A0A5B6WX80_9ROSI</name>